<keyword evidence="3" id="KW-0804">Transcription</keyword>
<dbReference type="GO" id="GO:0003700">
    <property type="term" value="F:DNA-binding transcription factor activity"/>
    <property type="evidence" value="ECO:0007669"/>
    <property type="project" value="TreeGrafter"/>
</dbReference>
<keyword evidence="1" id="KW-0805">Transcription regulation</keyword>
<dbReference type="Gene3D" id="3.30.450.40">
    <property type="match status" value="1"/>
</dbReference>
<protein>
    <submittedName>
        <fullName evidence="6">IclR family transcriptional regulator</fullName>
    </submittedName>
</protein>
<reference evidence="6" key="1">
    <citation type="submission" date="2022-02" db="EMBL/GenBank/DDBJ databases">
        <title>Paenibacillus sp. MBLB1832 Whole Genome Shotgun Sequencing.</title>
        <authorList>
            <person name="Hwang C.Y."/>
            <person name="Cho E.-S."/>
            <person name="Seo M.-J."/>
        </authorList>
    </citation>
    <scope>NUCLEOTIDE SEQUENCE</scope>
    <source>
        <strain evidence="6">MBLB1832</strain>
    </source>
</reference>
<evidence type="ECO:0000256" key="1">
    <source>
        <dbReference type="ARBA" id="ARBA00023015"/>
    </source>
</evidence>
<dbReference type="PANTHER" id="PTHR30136:SF35">
    <property type="entry name" value="HTH-TYPE TRANSCRIPTIONAL REGULATOR RV1719"/>
    <property type="match status" value="1"/>
</dbReference>
<dbReference type="Proteomes" id="UP001304650">
    <property type="component" value="Chromosome"/>
</dbReference>
<dbReference type="InterPro" id="IPR036388">
    <property type="entry name" value="WH-like_DNA-bd_sf"/>
</dbReference>
<dbReference type="KEGG" id="proo:MJB10_16265"/>
<dbReference type="RefSeq" id="WP_314796301.1">
    <property type="nucleotide sequence ID" value="NZ_CP130319.1"/>
</dbReference>
<evidence type="ECO:0000259" key="4">
    <source>
        <dbReference type="PROSITE" id="PS51077"/>
    </source>
</evidence>
<dbReference type="PROSITE" id="PS51078">
    <property type="entry name" value="ICLR_ED"/>
    <property type="match status" value="1"/>
</dbReference>
<name>A0AA96LMQ4_9BACL</name>
<evidence type="ECO:0000259" key="5">
    <source>
        <dbReference type="PROSITE" id="PS51078"/>
    </source>
</evidence>
<dbReference type="PROSITE" id="PS51077">
    <property type="entry name" value="HTH_ICLR"/>
    <property type="match status" value="1"/>
</dbReference>
<organism evidence="6 7">
    <name type="scientific">Paenibacillus roseopurpureus</name>
    <dbReference type="NCBI Taxonomy" id="2918901"/>
    <lineage>
        <taxon>Bacteria</taxon>
        <taxon>Bacillati</taxon>
        <taxon>Bacillota</taxon>
        <taxon>Bacilli</taxon>
        <taxon>Bacillales</taxon>
        <taxon>Paenibacillaceae</taxon>
        <taxon>Paenibacillus</taxon>
    </lineage>
</organism>
<evidence type="ECO:0000256" key="2">
    <source>
        <dbReference type="ARBA" id="ARBA00023125"/>
    </source>
</evidence>
<dbReference type="GO" id="GO:0003677">
    <property type="term" value="F:DNA binding"/>
    <property type="evidence" value="ECO:0007669"/>
    <property type="project" value="UniProtKB-KW"/>
</dbReference>
<accession>A0AA96LMQ4</accession>
<dbReference type="PANTHER" id="PTHR30136">
    <property type="entry name" value="HELIX-TURN-HELIX TRANSCRIPTIONAL REGULATOR, ICLR FAMILY"/>
    <property type="match status" value="1"/>
</dbReference>
<sequence>MERKYWVPALERAQDVLKLLAGQPSKLKLMDLSLATGINKSTMFSLLHTMEALDWVVKEKGDTYALGSFFGGIGNAYFTGMSLVKHFQEQAEMTVHRLGESVQLARLDKGELVYLAKKEAATHVRLISEPGMRLPAYATAMGKALLSSLEDAQVLALYAESGYQTFTPHTVKTDIELLNQLGQVRARGYATEFEEVVQGFCCIAVPVLDRSGQPIAAVSTSMSTHLWAEKEELAREQIEQLAKKLSGLQ</sequence>
<dbReference type="AlphaFoldDB" id="A0AA96LMQ4"/>
<dbReference type="InterPro" id="IPR050707">
    <property type="entry name" value="HTH_MetabolicPath_Reg"/>
</dbReference>
<dbReference type="Pfam" id="PF01614">
    <property type="entry name" value="IclR_C"/>
    <property type="match status" value="1"/>
</dbReference>
<evidence type="ECO:0000256" key="3">
    <source>
        <dbReference type="ARBA" id="ARBA00023163"/>
    </source>
</evidence>
<dbReference type="InterPro" id="IPR005471">
    <property type="entry name" value="Tscrpt_reg_IclR_N"/>
</dbReference>
<evidence type="ECO:0000313" key="6">
    <source>
        <dbReference type="EMBL" id="WNR42669.1"/>
    </source>
</evidence>
<feature type="domain" description="IclR-ED" evidence="5">
    <location>
        <begin position="69"/>
        <end position="249"/>
    </location>
</feature>
<dbReference type="Pfam" id="PF09339">
    <property type="entry name" value="HTH_IclR"/>
    <property type="match status" value="1"/>
</dbReference>
<gene>
    <name evidence="6" type="ORF">MJB10_16265</name>
</gene>
<keyword evidence="2" id="KW-0238">DNA-binding</keyword>
<proteinExistence type="predicted"/>
<keyword evidence="7" id="KW-1185">Reference proteome</keyword>
<dbReference type="SMART" id="SM00346">
    <property type="entry name" value="HTH_ICLR"/>
    <property type="match status" value="1"/>
</dbReference>
<dbReference type="InterPro" id="IPR036390">
    <property type="entry name" value="WH_DNA-bd_sf"/>
</dbReference>
<dbReference type="SUPFAM" id="SSF46785">
    <property type="entry name" value="Winged helix' DNA-binding domain"/>
    <property type="match status" value="1"/>
</dbReference>
<dbReference type="GO" id="GO:0045892">
    <property type="term" value="P:negative regulation of DNA-templated transcription"/>
    <property type="evidence" value="ECO:0007669"/>
    <property type="project" value="TreeGrafter"/>
</dbReference>
<feature type="domain" description="HTH iclR-type" evidence="4">
    <location>
        <begin position="7"/>
        <end position="68"/>
    </location>
</feature>
<dbReference type="EMBL" id="CP130319">
    <property type="protein sequence ID" value="WNR42669.1"/>
    <property type="molecule type" value="Genomic_DNA"/>
</dbReference>
<dbReference type="Gene3D" id="1.10.10.10">
    <property type="entry name" value="Winged helix-like DNA-binding domain superfamily/Winged helix DNA-binding domain"/>
    <property type="match status" value="1"/>
</dbReference>
<dbReference type="SUPFAM" id="SSF55781">
    <property type="entry name" value="GAF domain-like"/>
    <property type="match status" value="1"/>
</dbReference>
<evidence type="ECO:0000313" key="7">
    <source>
        <dbReference type="Proteomes" id="UP001304650"/>
    </source>
</evidence>
<dbReference type="InterPro" id="IPR029016">
    <property type="entry name" value="GAF-like_dom_sf"/>
</dbReference>
<dbReference type="InterPro" id="IPR014757">
    <property type="entry name" value="Tscrpt_reg_IclR_C"/>
</dbReference>